<name>A0A6A3KWU8_9STRA</name>
<evidence type="ECO:0000256" key="1">
    <source>
        <dbReference type="SAM" id="MobiDB-lite"/>
    </source>
</evidence>
<evidence type="ECO:0000313" key="7">
    <source>
        <dbReference type="EMBL" id="KAE9193998.1"/>
    </source>
</evidence>
<dbReference type="EMBL" id="QXGA01001909">
    <property type="protein sequence ID" value="KAE9107553.1"/>
    <property type="molecule type" value="Genomic_DNA"/>
</dbReference>
<dbReference type="Proteomes" id="UP000441208">
    <property type="component" value="Unassembled WGS sequence"/>
</dbReference>
<dbReference type="EMBL" id="QXFW01000579">
    <property type="protein sequence ID" value="KAE9008183.1"/>
    <property type="molecule type" value="Genomic_DNA"/>
</dbReference>
<accession>A0A6A3KWU8</accession>
<dbReference type="Proteomes" id="UP000429523">
    <property type="component" value="Unassembled WGS sequence"/>
</dbReference>
<feature type="region of interest" description="Disordered" evidence="1">
    <location>
        <begin position="1"/>
        <end position="21"/>
    </location>
</feature>
<evidence type="ECO:0000313" key="14">
    <source>
        <dbReference type="Proteomes" id="UP000440732"/>
    </source>
</evidence>
<organism evidence="3 16">
    <name type="scientific">Phytophthora fragariae</name>
    <dbReference type="NCBI Taxonomy" id="53985"/>
    <lineage>
        <taxon>Eukaryota</taxon>
        <taxon>Sar</taxon>
        <taxon>Stramenopiles</taxon>
        <taxon>Oomycota</taxon>
        <taxon>Peronosporomycetes</taxon>
        <taxon>Peronosporales</taxon>
        <taxon>Peronosporaceae</taxon>
        <taxon>Phytophthora</taxon>
    </lineage>
</organism>
<evidence type="ECO:0000313" key="11">
    <source>
        <dbReference type="Proteomes" id="UP000433483"/>
    </source>
</evidence>
<evidence type="ECO:0000313" key="17">
    <source>
        <dbReference type="Proteomes" id="UP000476176"/>
    </source>
</evidence>
<evidence type="ECO:0000313" key="2">
    <source>
        <dbReference type="EMBL" id="KAE8921291.1"/>
    </source>
</evidence>
<protein>
    <submittedName>
        <fullName evidence="3">Uncharacterized protein</fullName>
    </submittedName>
</protein>
<dbReference type="EMBL" id="QXGC01001906">
    <property type="protein sequence ID" value="KAE9193998.1"/>
    <property type="molecule type" value="Genomic_DNA"/>
</dbReference>
<dbReference type="EMBL" id="QXFZ01001938">
    <property type="protein sequence ID" value="KAE9082916.1"/>
    <property type="molecule type" value="Genomic_DNA"/>
</dbReference>
<evidence type="ECO:0000313" key="12">
    <source>
        <dbReference type="Proteomes" id="UP000437068"/>
    </source>
</evidence>
<dbReference type="Proteomes" id="UP000440367">
    <property type="component" value="Unassembled WGS sequence"/>
</dbReference>
<dbReference type="Proteomes" id="UP000440732">
    <property type="component" value="Unassembled WGS sequence"/>
</dbReference>
<evidence type="ECO:0000313" key="6">
    <source>
        <dbReference type="EMBL" id="KAE9183529.1"/>
    </source>
</evidence>
<dbReference type="EMBL" id="QXGE01001899">
    <property type="protein sequence ID" value="KAE9287039.1"/>
    <property type="molecule type" value="Genomic_DNA"/>
</dbReference>
<reference evidence="16 17" key="1">
    <citation type="submission" date="2018-09" db="EMBL/GenBank/DDBJ databases">
        <title>Genomic investigation of the strawberry pathogen Phytophthora fragariae indicates pathogenicity is determined by transcriptional variation in three key races.</title>
        <authorList>
            <person name="Adams T.M."/>
            <person name="Armitage A.D."/>
            <person name="Sobczyk M.K."/>
            <person name="Bates H.J."/>
            <person name="Dunwell J.M."/>
            <person name="Nellist C.F."/>
            <person name="Harrison R.J."/>
        </authorList>
    </citation>
    <scope>NUCLEOTIDE SEQUENCE [LARGE SCALE GENOMIC DNA]</scope>
    <source>
        <strain evidence="9 12">A4</strain>
        <strain evidence="8 13">BC-1</strain>
        <strain evidence="7 17">BC-23</strain>
        <strain evidence="6 11">NOV-27</strain>
        <strain evidence="5 14">NOV-5</strain>
        <strain evidence="4 15">NOV-71</strain>
        <strain evidence="2 10">NOV-9</strain>
        <strain evidence="3 16">SCRP245</strain>
    </source>
</reference>
<comment type="caution">
    <text evidence="3">The sequence shown here is derived from an EMBL/GenBank/DDBJ whole genome shotgun (WGS) entry which is preliminary data.</text>
</comment>
<dbReference type="Proteomes" id="UP000437068">
    <property type="component" value="Unassembled WGS sequence"/>
</dbReference>
<evidence type="ECO:0000313" key="15">
    <source>
        <dbReference type="Proteomes" id="UP000441208"/>
    </source>
</evidence>
<dbReference type="Proteomes" id="UP000460718">
    <property type="component" value="Unassembled WGS sequence"/>
</dbReference>
<gene>
    <name evidence="9" type="ORF">PF001_g21165</name>
    <name evidence="8" type="ORF">PF002_g23116</name>
    <name evidence="7" type="ORF">PF004_g20852</name>
    <name evidence="6" type="ORF">PF005_g22053</name>
    <name evidence="5" type="ORF">PF006_g21080</name>
    <name evidence="4" type="ORF">PF007_g22118</name>
    <name evidence="2" type="ORF">PF009_g28428</name>
    <name evidence="3" type="ORF">PF011_g10799</name>
</gene>
<evidence type="ECO:0000313" key="13">
    <source>
        <dbReference type="Proteomes" id="UP000440367"/>
    </source>
</evidence>
<dbReference type="EMBL" id="QXGB01001938">
    <property type="protein sequence ID" value="KAE9183529.1"/>
    <property type="molecule type" value="Genomic_DNA"/>
</dbReference>
<dbReference type="OrthoDB" id="91946at2759"/>
<evidence type="ECO:0000313" key="5">
    <source>
        <dbReference type="EMBL" id="KAE9107553.1"/>
    </source>
</evidence>
<feature type="compositionally biased region" description="Low complexity" evidence="1">
    <location>
        <begin position="8"/>
        <end position="17"/>
    </location>
</feature>
<evidence type="ECO:0000313" key="8">
    <source>
        <dbReference type="EMBL" id="KAE9196183.1"/>
    </source>
</evidence>
<sequence>MFQFKPLESVSTASTRRSASEIERFRARHRRLCRESAALSLSPKVEALDEDGGRTRKISANWRQKQQRDRLCSEFEDGYWPKSAGTEMHLGFNAFDFSSSPEAFYDEPEEPVEEKAPAYEPDQLPFKVLPSQLPVEPSSDEDVQQRQHMTEVAKQVTAMGFNGASLWQRRFPGLGPIQQLSTFGPVHFATIGDQRQALYYQPMFTCESSPRAARVSEFAAVL</sequence>
<evidence type="ECO:0000313" key="9">
    <source>
        <dbReference type="EMBL" id="KAE9287039.1"/>
    </source>
</evidence>
<dbReference type="Proteomes" id="UP000433483">
    <property type="component" value="Unassembled WGS sequence"/>
</dbReference>
<dbReference type="Proteomes" id="UP000476176">
    <property type="component" value="Unassembled WGS sequence"/>
</dbReference>
<evidence type="ECO:0000313" key="16">
    <source>
        <dbReference type="Proteomes" id="UP000460718"/>
    </source>
</evidence>
<evidence type="ECO:0000313" key="10">
    <source>
        <dbReference type="Proteomes" id="UP000429523"/>
    </source>
</evidence>
<dbReference type="EMBL" id="QXGD01001947">
    <property type="protein sequence ID" value="KAE9196183.1"/>
    <property type="molecule type" value="Genomic_DNA"/>
</dbReference>
<evidence type="ECO:0000313" key="4">
    <source>
        <dbReference type="EMBL" id="KAE9082916.1"/>
    </source>
</evidence>
<dbReference type="AlphaFoldDB" id="A0A6A3KWU8"/>
<proteinExistence type="predicted"/>
<dbReference type="EMBL" id="QXGF01003562">
    <property type="protein sequence ID" value="KAE8921291.1"/>
    <property type="molecule type" value="Genomic_DNA"/>
</dbReference>
<evidence type="ECO:0000313" key="3">
    <source>
        <dbReference type="EMBL" id="KAE9008183.1"/>
    </source>
</evidence>
<keyword evidence="11" id="KW-1185">Reference proteome</keyword>